<dbReference type="Proteomes" id="UP000012062">
    <property type="component" value="Unassembled WGS sequence"/>
</dbReference>
<evidence type="ECO:0000313" key="2">
    <source>
        <dbReference type="Proteomes" id="UP000012062"/>
    </source>
</evidence>
<gene>
    <name evidence="1" type="ORF">MESS2_1570056</name>
</gene>
<protein>
    <submittedName>
        <fullName evidence="1">Uncharacterized protein</fullName>
    </submittedName>
</protein>
<dbReference type="AlphaFoldDB" id="M5F0W0"/>
<evidence type="ECO:0000313" key="1">
    <source>
        <dbReference type="EMBL" id="CCV05451.1"/>
    </source>
</evidence>
<sequence length="190" mass="20847">MDVTETNAALGSVDFVGALTRGTFGLGLTASATLERNGVENFRVLDSFGRLVTLVRDREYCERAPPRTKNYVYPITGALELRRYAQTFLSMNQSGNLDTSKTPYTVTLKFTTSAKNSVGPSLGLNPLGEPFELSKASGSVSNGRSEVHKVAITLVMPTGPSERALTIAEQRVEDELNNVRLQQAFERRRE</sequence>
<dbReference type="EMBL" id="CAUM01000065">
    <property type="protein sequence ID" value="CCV05451.1"/>
    <property type="molecule type" value="Genomic_DNA"/>
</dbReference>
<keyword evidence="2" id="KW-1185">Reference proteome</keyword>
<dbReference type="eggNOG" id="ENOG5032WBI">
    <property type="taxonomic scope" value="Bacteria"/>
</dbReference>
<comment type="caution">
    <text evidence="1">The sequence shown here is derived from an EMBL/GenBank/DDBJ whole genome shotgun (WGS) entry which is preliminary data.</text>
</comment>
<organism evidence="1 2">
    <name type="scientific">Mesorhizobium metallidurans STM 2683</name>
    <dbReference type="NCBI Taxonomy" id="1297569"/>
    <lineage>
        <taxon>Bacteria</taxon>
        <taxon>Pseudomonadati</taxon>
        <taxon>Pseudomonadota</taxon>
        <taxon>Alphaproteobacteria</taxon>
        <taxon>Hyphomicrobiales</taxon>
        <taxon>Phyllobacteriaceae</taxon>
        <taxon>Mesorhizobium</taxon>
    </lineage>
</organism>
<proteinExistence type="predicted"/>
<reference evidence="1 2" key="1">
    <citation type="submission" date="2013-02" db="EMBL/GenBank/DDBJ databases">
        <authorList>
            <person name="Genoscope - CEA"/>
        </authorList>
    </citation>
    <scope>NUCLEOTIDE SEQUENCE [LARGE SCALE GENOMIC DNA]</scope>
    <source>
        <strain evidence="1 2">STM 2683</strain>
    </source>
</reference>
<name>M5F0W0_9HYPH</name>
<accession>M5F0W0</accession>